<dbReference type="SUPFAM" id="SSF53901">
    <property type="entry name" value="Thiolase-like"/>
    <property type="match status" value="1"/>
</dbReference>
<evidence type="ECO:0000259" key="2">
    <source>
        <dbReference type="Pfam" id="PF00108"/>
    </source>
</evidence>
<reference evidence="4 5" key="1">
    <citation type="journal article" date="2016" name="Nat. Microbiol.">
        <title>Genomic inference of the metabolism of cosmopolitan subsurface Archaea, Hadesarchaea.</title>
        <authorList>
            <person name="Baker B.J."/>
            <person name="Saw J.H."/>
            <person name="Lind A.E."/>
            <person name="Lazar C.S."/>
            <person name="Hinrichs K.-U."/>
            <person name="Teske A.P."/>
            <person name="Ettema T.J."/>
        </authorList>
    </citation>
    <scope>NUCLEOTIDE SEQUENCE [LARGE SCALE GENOMIC DNA]</scope>
</reference>
<dbReference type="Gene3D" id="3.40.47.10">
    <property type="match status" value="1"/>
</dbReference>
<dbReference type="InterPro" id="IPR016039">
    <property type="entry name" value="Thiolase-like"/>
</dbReference>
<keyword evidence="1" id="KW-0414">Isoprene biosynthesis</keyword>
<feature type="domain" description="Thiolase N-terminal" evidence="2">
    <location>
        <begin position="4"/>
        <end position="221"/>
    </location>
</feature>
<proteinExistence type="predicted"/>
<evidence type="ECO:0000259" key="3">
    <source>
        <dbReference type="Pfam" id="PF22691"/>
    </source>
</evidence>
<evidence type="ECO:0000256" key="1">
    <source>
        <dbReference type="ARBA" id="ARBA00023229"/>
    </source>
</evidence>
<feature type="domain" description="Thiolase C-terminal" evidence="3">
    <location>
        <begin position="239"/>
        <end position="384"/>
    </location>
</feature>
<dbReference type="InterPro" id="IPR002155">
    <property type="entry name" value="Thiolase"/>
</dbReference>
<dbReference type="NCBIfam" id="NF004720">
    <property type="entry name" value="PRK06064.1"/>
    <property type="match status" value="1"/>
</dbReference>
<dbReference type="CDD" id="cd00829">
    <property type="entry name" value="SCP-x_thiolase"/>
    <property type="match status" value="1"/>
</dbReference>
<dbReference type="AlphaFoldDB" id="A0A147JWH2"/>
<dbReference type="Proteomes" id="UP000074294">
    <property type="component" value="Unassembled WGS sequence"/>
</dbReference>
<evidence type="ECO:0008006" key="6">
    <source>
        <dbReference type="Google" id="ProtNLM"/>
    </source>
</evidence>
<dbReference type="PANTHER" id="PTHR42870">
    <property type="entry name" value="ACETYL-COA C-ACETYLTRANSFERASE"/>
    <property type="match status" value="1"/>
</dbReference>
<dbReference type="PANTHER" id="PTHR42870:SF1">
    <property type="entry name" value="NON-SPECIFIC LIPID-TRANSFER PROTEIN-LIKE 2"/>
    <property type="match status" value="1"/>
</dbReference>
<dbReference type="InterPro" id="IPR055140">
    <property type="entry name" value="Thiolase_C_2"/>
</dbReference>
<gene>
    <name evidence="4" type="ORF">APZ16_01450</name>
</gene>
<dbReference type="PIRSF" id="PIRSF000429">
    <property type="entry name" value="Ac-CoA_Ac_transf"/>
    <property type="match status" value="1"/>
</dbReference>
<dbReference type="Pfam" id="PF00108">
    <property type="entry name" value="Thiolase_N"/>
    <property type="match status" value="1"/>
</dbReference>
<dbReference type="GO" id="GO:0016747">
    <property type="term" value="F:acyltransferase activity, transferring groups other than amino-acyl groups"/>
    <property type="evidence" value="ECO:0007669"/>
    <property type="project" value="InterPro"/>
</dbReference>
<dbReference type="GO" id="GO:0008299">
    <property type="term" value="P:isoprenoid biosynthetic process"/>
    <property type="evidence" value="ECO:0007669"/>
    <property type="project" value="UniProtKB-KW"/>
</dbReference>
<accession>A0A147JWH2</accession>
<name>A0A147JWH2_HADYE</name>
<protein>
    <recommendedName>
        <fullName evidence="6">Acetyl-CoA acetyltransferase</fullName>
    </recommendedName>
</protein>
<organism evidence="4 5">
    <name type="scientific">Hadarchaeum yellowstonense</name>
    <dbReference type="NCBI Taxonomy" id="1776334"/>
    <lineage>
        <taxon>Archaea</taxon>
        <taxon>Methanobacteriati</taxon>
        <taxon>Candidatus Hadarchaeota</taxon>
        <taxon>Candidatus Hadarchaeia</taxon>
        <taxon>Candidatus Hadarchaeales</taxon>
        <taxon>Candidatus Hadarchaeaceae</taxon>
        <taxon>Candidatus Hadarchaeum</taxon>
    </lineage>
</organism>
<dbReference type="Pfam" id="PF22691">
    <property type="entry name" value="Thiolase_C_1"/>
    <property type="match status" value="1"/>
</dbReference>
<dbReference type="InterPro" id="IPR020616">
    <property type="entry name" value="Thiolase_N"/>
</dbReference>
<dbReference type="EMBL" id="LQMQ01000033">
    <property type="protein sequence ID" value="KUO40876.1"/>
    <property type="molecule type" value="Genomic_DNA"/>
</dbReference>
<sequence length="386" mass="41110">MRDVAIIGAGMTKFGRASGDLMDLLAEASLRAIKHANAEKEDFDAVYVSNMMAGETSHQTAVASSLADRIALVPAAADRIENGPASGGSAIKNAFMAVASGCYDLVLVTGGEKMTTADTDIITDLVATMTHPTAEYIHGVTLPAMGAMLTRLYMERYGLTERHLAMVAVKNHANALKNPYAHIQRACTMEGAMSSGIIADPLRLYYVCPISDGAASLVLCPLEKAKKFTDKPVRIAGFGQATDVQALQEREDPIVLKSVKIAAERAFRMAGVTADDIDVAELHDAFEILEIAESEDIGFFEKGKGHLAVEKGITALDGELPINPSGGLKARGHPVGATGVAQAVELVWQLRGEAGERQVKDPKRALSCNFGGFGNNTVIHIFERGW</sequence>
<comment type="caution">
    <text evidence="4">The sequence shown here is derived from an EMBL/GenBank/DDBJ whole genome shotgun (WGS) entry which is preliminary data.</text>
</comment>
<evidence type="ECO:0000313" key="4">
    <source>
        <dbReference type="EMBL" id="KUO40876.1"/>
    </source>
</evidence>
<dbReference type="STRING" id="1776334.APZ16_01450"/>
<evidence type="ECO:0000313" key="5">
    <source>
        <dbReference type="Proteomes" id="UP000074294"/>
    </source>
</evidence>